<evidence type="ECO:0008006" key="4">
    <source>
        <dbReference type="Google" id="ProtNLM"/>
    </source>
</evidence>
<keyword evidence="3" id="KW-1185">Reference proteome</keyword>
<dbReference type="OrthoDB" id="8452921at2"/>
<reference evidence="2 3" key="2">
    <citation type="journal article" date="2010" name="J. Bacteriol.">
        <title>Complete genome sequence of Beijerinckia indica subsp. indica.</title>
        <authorList>
            <person name="Tamas I."/>
            <person name="Dedysh S.N."/>
            <person name="Liesack W."/>
            <person name="Stott M.B."/>
            <person name="Alam M."/>
            <person name="Murrell J.C."/>
            <person name="Dunfield P.F."/>
        </authorList>
    </citation>
    <scope>NUCLEOTIDE SEQUENCE [LARGE SCALE GENOMIC DNA]</scope>
    <source>
        <strain evidence="3">ATCC 9039 / DSM 1715 / NCIMB 8712</strain>
    </source>
</reference>
<dbReference type="EMBL" id="CP001016">
    <property type="protein sequence ID" value="ACB93753.1"/>
    <property type="molecule type" value="Genomic_DNA"/>
</dbReference>
<keyword evidence="1" id="KW-1133">Transmembrane helix</keyword>
<name>B2IBN1_BEII9</name>
<sequence length="113" mass="12564">MSDAILPPHRSTSRRFCLFPGQALIVLALFLAVFGVVFLVEGVGALPAKAADLDRYKTPRMETTPHESAGPSLDPNCRLIPQPQLDLYGYVRFFRPTIVCFSSGLLADSFHRW</sequence>
<dbReference type="HOGENOM" id="CLU_2128587_0_0_5"/>
<organism evidence="2 3">
    <name type="scientific">Beijerinckia indica subsp. indica (strain ATCC 9039 / DSM 1715 / NCIMB 8712)</name>
    <dbReference type="NCBI Taxonomy" id="395963"/>
    <lineage>
        <taxon>Bacteria</taxon>
        <taxon>Pseudomonadati</taxon>
        <taxon>Pseudomonadota</taxon>
        <taxon>Alphaproteobacteria</taxon>
        <taxon>Hyphomicrobiales</taxon>
        <taxon>Beijerinckiaceae</taxon>
        <taxon>Beijerinckia</taxon>
    </lineage>
</organism>
<dbReference type="KEGG" id="bid:Bind_0094"/>
<dbReference type="Proteomes" id="UP000001695">
    <property type="component" value="Chromosome"/>
</dbReference>
<gene>
    <name evidence="2" type="ordered locus">Bind_0094</name>
</gene>
<proteinExistence type="predicted"/>
<accession>B2IBN1</accession>
<feature type="transmembrane region" description="Helical" evidence="1">
    <location>
        <begin position="20"/>
        <end position="40"/>
    </location>
</feature>
<dbReference type="RefSeq" id="WP_012383111.1">
    <property type="nucleotide sequence ID" value="NC_010581.1"/>
</dbReference>
<dbReference type="AlphaFoldDB" id="B2IBN1"/>
<reference evidence="3" key="1">
    <citation type="submission" date="2008-03" db="EMBL/GenBank/DDBJ databases">
        <title>Complete sequence of chromosome of Beijerinckia indica subsp. indica ATCC 9039.</title>
        <authorList>
            <consortium name="US DOE Joint Genome Institute"/>
            <person name="Copeland A."/>
            <person name="Lucas S."/>
            <person name="Lapidus A."/>
            <person name="Glavina del Rio T."/>
            <person name="Dalin E."/>
            <person name="Tice H."/>
            <person name="Bruce D."/>
            <person name="Goodwin L."/>
            <person name="Pitluck S."/>
            <person name="LaButti K."/>
            <person name="Schmutz J."/>
            <person name="Larimer F."/>
            <person name="Land M."/>
            <person name="Hauser L."/>
            <person name="Kyrpides N."/>
            <person name="Mikhailova N."/>
            <person name="Dunfield P.F."/>
            <person name="Dedysh S.N."/>
            <person name="Liesack W."/>
            <person name="Saw J.H."/>
            <person name="Alam M."/>
            <person name="Chen Y."/>
            <person name="Murrell J.C."/>
            <person name="Richardson P."/>
        </authorList>
    </citation>
    <scope>NUCLEOTIDE SEQUENCE [LARGE SCALE GENOMIC DNA]</scope>
    <source>
        <strain evidence="3">ATCC 9039 / DSM 1715 / NCIMB 8712</strain>
    </source>
</reference>
<keyword evidence="1" id="KW-0812">Transmembrane</keyword>
<evidence type="ECO:0000313" key="3">
    <source>
        <dbReference type="Proteomes" id="UP000001695"/>
    </source>
</evidence>
<protein>
    <recommendedName>
        <fullName evidence="4">Transmembrane protein</fullName>
    </recommendedName>
</protein>
<evidence type="ECO:0000313" key="2">
    <source>
        <dbReference type="EMBL" id="ACB93753.1"/>
    </source>
</evidence>
<evidence type="ECO:0000256" key="1">
    <source>
        <dbReference type="SAM" id="Phobius"/>
    </source>
</evidence>
<keyword evidence="1" id="KW-0472">Membrane</keyword>